<keyword evidence="4" id="KW-1185">Reference proteome</keyword>
<evidence type="ECO:0000313" key="4">
    <source>
        <dbReference type="Proteomes" id="UP000664169"/>
    </source>
</evidence>
<protein>
    <submittedName>
        <fullName evidence="3">Uncharacterized protein</fullName>
    </submittedName>
</protein>
<evidence type="ECO:0000256" key="2">
    <source>
        <dbReference type="ARBA" id="ARBA00023002"/>
    </source>
</evidence>
<evidence type="ECO:0000313" key="3">
    <source>
        <dbReference type="EMBL" id="CAF9918400.1"/>
    </source>
</evidence>
<dbReference type="InterPro" id="IPR036291">
    <property type="entry name" value="NAD(P)-bd_dom_sf"/>
</dbReference>
<dbReference type="GO" id="GO:0016491">
    <property type="term" value="F:oxidoreductase activity"/>
    <property type="evidence" value="ECO:0007669"/>
    <property type="project" value="UniProtKB-KW"/>
</dbReference>
<dbReference type="AlphaFoldDB" id="A0A8H3IF19"/>
<accession>A0A8H3IF19</accession>
<dbReference type="OrthoDB" id="191139at2759"/>
<comment type="similarity">
    <text evidence="1">Belongs to the short-chain dehydrogenases/reductases (SDR) family.</text>
</comment>
<name>A0A8H3IF19_9LECA</name>
<dbReference type="PANTHER" id="PTHR24320:SF283">
    <property type="entry name" value="RETINOL DEHYDROGENASE 11"/>
    <property type="match status" value="1"/>
</dbReference>
<dbReference type="SUPFAM" id="SSF51735">
    <property type="entry name" value="NAD(P)-binding Rossmann-fold domains"/>
    <property type="match status" value="1"/>
</dbReference>
<dbReference type="Gene3D" id="3.40.50.720">
    <property type="entry name" value="NAD(P)-binding Rossmann-like Domain"/>
    <property type="match status" value="1"/>
</dbReference>
<gene>
    <name evidence="3" type="ORF">GOMPHAMPRED_001510</name>
</gene>
<keyword evidence="2" id="KW-0560">Oxidoreductase</keyword>
<dbReference type="InterPro" id="IPR002347">
    <property type="entry name" value="SDR_fam"/>
</dbReference>
<evidence type="ECO:0000256" key="1">
    <source>
        <dbReference type="ARBA" id="ARBA00006484"/>
    </source>
</evidence>
<dbReference type="EMBL" id="CAJPDQ010000013">
    <property type="protein sequence ID" value="CAF9918400.1"/>
    <property type="molecule type" value="Genomic_DNA"/>
</dbReference>
<reference evidence="3" key="1">
    <citation type="submission" date="2021-03" db="EMBL/GenBank/DDBJ databases">
        <authorList>
            <person name="Tagirdzhanova G."/>
        </authorList>
    </citation>
    <scope>NUCLEOTIDE SEQUENCE</scope>
</reference>
<dbReference type="Proteomes" id="UP000664169">
    <property type="component" value="Unassembled WGS sequence"/>
</dbReference>
<sequence>MTAVNKDTTGLEVATVYATEIKGENESASYKEPEETTNLQSLAVVTGPSQGIIGGQTVLDVANFGPKEILLAGRTLVKIQPVIDAIKNGEASTQVTFVPLDLADLLSVRKAAQEISSKVDQLDVLINNAGGK</sequence>
<organism evidence="3 4">
    <name type="scientific">Gomphillus americanus</name>
    <dbReference type="NCBI Taxonomy" id="1940652"/>
    <lineage>
        <taxon>Eukaryota</taxon>
        <taxon>Fungi</taxon>
        <taxon>Dikarya</taxon>
        <taxon>Ascomycota</taxon>
        <taxon>Pezizomycotina</taxon>
        <taxon>Lecanoromycetes</taxon>
        <taxon>OSLEUM clade</taxon>
        <taxon>Ostropomycetidae</taxon>
        <taxon>Ostropales</taxon>
        <taxon>Graphidaceae</taxon>
        <taxon>Gomphilloideae</taxon>
        <taxon>Gomphillus</taxon>
    </lineage>
</organism>
<dbReference type="PANTHER" id="PTHR24320">
    <property type="entry name" value="RETINOL DEHYDROGENASE"/>
    <property type="match status" value="1"/>
</dbReference>
<dbReference type="Pfam" id="PF00106">
    <property type="entry name" value="adh_short"/>
    <property type="match status" value="1"/>
</dbReference>
<comment type="caution">
    <text evidence="3">The sequence shown here is derived from an EMBL/GenBank/DDBJ whole genome shotgun (WGS) entry which is preliminary data.</text>
</comment>
<proteinExistence type="inferred from homology"/>